<proteinExistence type="predicted"/>
<reference evidence="2" key="1">
    <citation type="journal article" date="2022" name="bioRxiv">
        <title>Sequencing and chromosome-scale assembly of the giantPleurodeles waltlgenome.</title>
        <authorList>
            <person name="Brown T."/>
            <person name="Elewa A."/>
            <person name="Iarovenko S."/>
            <person name="Subramanian E."/>
            <person name="Araus A.J."/>
            <person name="Petzold A."/>
            <person name="Susuki M."/>
            <person name="Suzuki K.-i.T."/>
            <person name="Hayashi T."/>
            <person name="Toyoda A."/>
            <person name="Oliveira C."/>
            <person name="Osipova E."/>
            <person name="Leigh N.D."/>
            <person name="Simon A."/>
            <person name="Yun M.H."/>
        </authorList>
    </citation>
    <scope>NUCLEOTIDE SEQUENCE</scope>
    <source>
        <strain evidence="2">20211129_DDA</strain>
        <tissue evidence="2">Liver</tissue>
    </source>
</reference>
<feature type="compositionally biased region" description="Polar residues" evidence="1">
    <location>
        <begin position="1"/>
        <end position="11"/>
    </location>
</feature>
<dbReference type="Proteomes" id="UP001066276">
    <property type="component" value="Chromosome 5"/>
</dbReference>
<comment type="caution">
    <text evidence="2">The sequence shown here is derived from an EMBL/GenBank/DDBJ whole genome shotgun (WGS) entry which is preliminary data.</text>
</comment>
<feature type="region of interest" description="Disordered" evidence="1">
    <location>
        <begin position="98"/>
        <end position="118"/>
    </location>
</feature>
<evidence type="ECO:0000313" key="3">
    <source>
        <dbReference type="Proteomes" id="UP001066276"/>
    </source>
</evidence>
<evidence type="ECO:0000313" key="2">
    <source>
        <dbReference type="EMBL" id="KAJ1150085.1"/>
    </source>
</evidence>
<protein>
    <submittedName>
        <fullName evidence="2">Uncharacterized protein</fullName>
    </submittedName>
</protein>
<gene>
    <name evidence="2" type="ORF">NDU88_002883</name>
</gene>
<name>A0AAV7RF26_PLEWA</name>
<feature type="compositionally biased region" description="Low complexity" evidence="1">
    <location>
        <begin position="70"/>
        <end position="83"/>
    </location>
</feature>
<sequence length="118" mass="12280">MAPKNTRTSGGKTEKGDNVNINDRVASGARQKRAAKDISSSGPADRRSVTGLSKLNSKTGGESSKDITGSGSAAQTMAQTASSRLKCKPQPAITNFFTRGWQDNGSAGPLSQHVGKQM</sequence>
<dbReference type="EMBL" id="JANPWB010000009">
    <property type="protein sequence ID" value="KAJ1150085.1"/>
    <property type="molecule type" value="Genomic_DNA"/>
</dbReference>
<feature type="region of interest" description="Disordered" evidence="1">
    <location>
        <begin position="1"/>
        <end position="86"/>
    </location>
</feature>
<evidence type="ECO:0000256" key="1">
    <source>
        <dbReference type="SAM" id="MobiDB-lite"/>
    </source>
</evidence>
<organism evidence="2 3">
    <name type="scientific">Pleurodeles waltl</name>
    <name type="common">Iberian ribbed newt</name>
    <dbReference type="NCBI Taxonomy" id="8319"/>
    <lineage>
        <taxon>Eukaryota</taxon>
        <taxon>Metazoa</taxon>
        <taxon>Chordata</taxon>
        <taxon>Craniata</taxon>
        <taxon>Vertebrata</taxon>
        <taxon>Euteleostomi</taxon>
        <taxon>Amphibia</taxon>
        <taxon>Batrachia</taxon>
        <taxon>Caudata</taxon>
        <taxon>Salamandroidea</taxon>
        <taxon>Salamandridae</taxon>
        <taxon>Pleurodelinae</taxon>
        <taxon>Pleurodeles</taxon>
    </lineage>
</organism>
<keyword evidence="3" id="KW-1185">Reference proteome</keyword>
<accession>A0AAV7RF26</accession>
<dbReference type="AlphaFoldDB" id="A0AAV7RF26"/>
<feature type="compositionally biased region" description="Polar residues" evidence="1">
    <location>
        <begin position="50"/>
        <end position="69"/>
    </location>
</feature>